<dbReference type="Gene3D" id="6.10.340.10">
    <property type="match status" value="1"/>
</dbReference>
<dbReference type="SUPFAM" id="SSF158472">
    <property type="entry name" value="HAMP domain-like"/>
    <property type="match status" value="1"/>
</dbReference>
<evidence type="ECO:0000256" key="8">
    <source>
        <dbReference type="SAM" id="Coils"/>
    </source>
</evidence>
<evidence type="ECO:0000256" key="5">
    <source>
        <dbReference type="ARBA" id="ARBA00022679"/>
    </source>
</evidence>
<evidence type="ECO:0000256" key="3">
    <source>
        <dbReference type="ARBA" id="ARBA00012438"/>
    </source>
</evidence>
<dbReference type="Gene3D" id="1.10.287.130">
    <property type="match status" value="1"/>
</dbReference>
<feature type="domain" description="Histidine kinase" evidence="10">
    <location>
        <begin position="418"/>
        <end position="640"/>
    </location>
</feature>
<dbReference type="Pfam" id="PF12860">
    <property type="entry name" value="PAS_7"/>
    <property type="match status" value="1"/>
</dbReference>
<dbReference type="Pfam" id="PF00512">
    <property type="entry name" value="HisKA"/>
    <property type="match status" value="1"/>
</dbReference>
<comment type="caution">
    <text evidence="13">The sequence shown here is derived from an EMBL/GenBank/DDBJ whole genome shotgun (WGS) entry which is preliminary data.</text>
</comment>
<dbReference type="Proteomes" id="UP001262410">
    <property type="component" value="Unassembled WGS sequence"/>
</dbReference>
<dbReference type="InterPro" id="IPR035965">
    <property type="entry name" value="PAS-like_dom_sf"/>
</dbReference>
<dbReference type="InterPro" id="IPR001789">
    <property type="entry name" value="Sig_transdc_resp-reg_receiver"/>
</dbReference>
<keyword evidence="9" id="KW-0812">Transmembrane</keyword>
<protein>
    <recommendedName>
        <fullName evidence="3">histidine kinase</fullName>
        <ecNumber evidence="3">2.7.13.3</ecNumber>
    </recommendedName>
</protein>
<dbReference type="SMART" id="SM00388">
    <property type="entry name" value="HisKA"/>
    <property type="match status" value="1"/>
</dbReference>
<dbReference type="PROSITE" id="PS50885">
    <property type="entry name" value="HAMP"/>
    <property type="match status" value="1"/>
</dbReference>
<evidence type="ECO:0000256" key="7">
    <source>
        <dbReference type="PROSITE-ProRule" id="PRU00169"/>
    </source>
</evidence>
<dbReference type="InterPro" id="IPR011006">
    <property type="entry name" value="CheY-like_superfamily"/>
</dbReference>
<keyword evidence="8" id="KW-0175">Coiled coil</keyword>
<dbReference type="Gene3D" id="3.30.450.20">
    <property type="entry name" value="PAS domain"/>
    <property type="match status" value="1"/>
</dbReference>
<feature type="transmembrane region" description="Helical" evidence="9">
    <location>
        <begin position="178"/>
        <end position="198"/>
    </location>
</feature>
<dbReference type="PANTHER" id="PTHR43047">
    <property type="entry name" value="TWO-COMPONENT HISTIDINE PROTEIN KINASE"/>
    <property type="match status" value="1"/>
</dbReference>
<dbReference type="SUPFAM" id="SSF55874">
    <property type="entry name" value="ATPase domain of HSP90 chaperone/DNA topoisomerase II/histidine kinase"/>
    <property type="match status" value="1"/>
</dbReference>
<organism evidence="13 14">
    <name type="scientific">Inquilinus ginsengisoli</name>
    <dbReference type="NCBI Taxonomy" id="363840"/>
    <lineage>
        <taxon>Bacteria</taxon>
        <taxon>Pseudomonadati</taxon>
        <taxon>Pseudomonadota</taxon>
        <taxon>Alphaproteobacteria</taxon>
        <taxon>Rhodospirillales</taxon>
        <taxon>Rhodospirillaceae</taxon>
        <taxon>Inquilinus</taxon>
    </lineage>
</organism>
<evidence type="ECO:0000259" key="12">
    <source>
        <dbReference type="PROSITE" id="PS50885"/>
    </source>
</evidence>
<evidence type="ECO:0000313" key="14">
    <source>
        <dbReference type="Proteomes" id="UP001262410"/>
    </source>
</evidence>
<dbReference type="PROSITE" id="PS50110">
    <property type="entry name" value="RESPONSE_REGULATORY"/>
    <property type="match status" value="2"/>
</dbReference>
<feature type="domain" description="HAMP" evidence="12">
    <location>
        <begin position="199"/>
        <end position="251"/>
    </location>
</feature>
<dbReference type="RefSeq" id="WP_309791955.1">
    <property type="nucleotide sequence ID" value="NZ_JAVDPW010000001.1"/>
</dbReference>
<dbReference type="Gene3D" id="3.40.50.2300">
    <property type="match status" value="2"/>
</dbReference>
<dbReference type="SUPFAM" id="SSF47384">
    <property type="entry name" value="Homodimeric domain of signal transducing histidine kinase"/>
    <property type="match status" value="1"/>
</dbReference>
<evidence type="ECO:0000256" key="2">
    <source>
        <dbReference type="ARBA" id="ARBA00004370"/>
    </source>
</evidence>
<dbReference type="InterPro" id="IPR003660">
    <property type="entry name" value="HAMP_dom"/>
</dbReference>
<evidence type="ECO:0000259" key="10">
    <source>
        <dbReference type="PROSITE" id="PS50109"/>
    </source>
</evidence>
<evidence type="ECO:0000256" key="4">
    <source>
        <dbReference type="ARBA" id="ARBA00022553"/>
    </source>
</evidence>
<dbReference type="EC" id="2.7.13.3" evidence="3"/>
<dbReference type="Pfam" id="PF02518">
    <property type="entry name" value="HATPase_c"/>
    <property type="match status" value="1"/>
</dbReference>
<accession>A0ABU1JHC0</accession>
<evidence type="ECO:0000259" key="11">
    <source>
        <dbReference type="PROSITE" id="PS50110"/>
    </source>
</evidence>
<dbReference type="InterPro" id="IPR003594">
    <property type="entry name" value="HATPase_dom"/>
</dbReference>
<keyword evidence="9" id="KW-1133">Transmembrane helix</keyword>
<dbReference type="Pfam" id="PF00672">
    <property type="entry name" value="HAMP"/>
    <property type="match status" value="1"/>
</dbReference>
<feature type="coiled-coil region" evidence="8">
    <location>
        <begin position="242"/>
        <end position="276"/>
    </location>
</feature>
<dbReference type="PROSITE" id="PS50109">
    <property type="entry name" value="HIS_KIN"/>
    <property type="match status" value="1"/>
</dbReference>
<dbReference type="SMART" id="SM00448">
    <property type="entry name" value="REC"/>
    <property type="match status" value="2"/>
</dbReference>
<dbReference type="InterPro" id="IPR003661">
    <property type="entry name" value="HisK_dim/P_dom"/>
</dbReference>
<feature type="modified residue" description="4-aspartylphosphate" evidence="7">
    <location>
        <position position="838"/>
    </location>
</feature>
<keyword evidence="14" id="KW-1185">Reference proteome</keyword>
<evidence type="ECO:0000256" key="9">
    <source>
        <dbReference type="SAM" id="Phobius"/>
    </source>
</evidence>
<dbReference type="Gene3D" id="3.30.565.10">
    <property type="entry name" value="Histidine kinase-like ATPase, C-terminal domain"/>
    <property type="match status" value="1"/>
</dbReference>
<reference evidence="13 14" key="1">
    <citation type="submission" date="2023-07" db="EMBL/GenBank/DDBJ databases">
        <title>Sorghum-associated microbial communities from plants grown in Nebraska, USA.</title>
        <authorList>
            <person name="Schachtman D."/>
        </authorList>
    </citation>
    <scope>NUCLEOTIDE SEQUENCE [LARGE SCALE GENOMIC DNA]</scope>
    <source>
        <strain evidence="13 14">584</strain>
    </source>
</reference>
<dbReference type="PRINTS" id="PR00344">
    <property type="entry name" value="BCTRLSENSOR"/>
</dbReference>
<dbReference type="EMBL" id="JAVDPW010000001">
    <property type="protein sequence ID" value="MDR6288017.1"/>
    <property type="molecule type" value="Genomic_DNA"/>
</dbReference>
<comment type="subcellular location">
    <subcellularLocation>
        <location evidence="2">Membrane</location>
    </subcellularLocation>
</comment>
<comment type="catalytic activity">
    <reaction evidence="1">
        <text>ATP + protein L-histidine = ADP + protein N-phospho-L-histidine.</text>
        <dbReference type="EC" id="2.7.13.3"/>
    </reaction>
</comment>
<keyword evidence="6" id="KW-0418">Kinase</keyword>
<evidence type="ECO:0000256" key="1">
    <source>
        <dbReference type="ARBA" id="ARBA00000085"/>
    </source>
</evidence>
<evidence type="ECO:0000313" key="13">
    <source>
        <dbReference type="EMBL" id="MDR6288017.1"/>
    </source>
</evidence>
<dbReference type="CDD" id="cd06225">
    <property type="entry name" value="HAMP"/>
    <property type="match status" value="1"/>
</dbReference>
<dbReference type="SMART" id="SM00304">
    <property type="entry name" value="HAMP"/>
    <property type="match status" value="1"/>
</dbReference>
<evidence type="ECO:0000256" key="6">
    <source>
        <dbReference type="ARBA" id="ARBA00022777"/>
    </source>
</evidence>
<dbReference type="Pfam" id="PF00072">
    <property type="entry name" value="Response_reg"/>
    <property type="match status" value="2"/>
</dbReference>
<dbReference type="SUPFAM" id="SSF52172">
    <property type="entry name" value="CheY-like"/>
    <property type="match status" value="2"/>
</dbReference>
<keyword evidence="5" id="KW-0808">Transferase</keyword>
<dbReference type="CDD" id="cd00082">
    <property type="entry name" value="HisKA"/>
    <property type="match status" value="1"/>
</dbReference>
<keyword evidence="9" id="KW-0472">Membrane</keyword>
<name>A0ABU1JHC0_9PROT</name>
<dbReference type="PANTHER" id="PTHR43047:SF72">
    <property type="entry name" value="OSMOSENSING HISTIDINE PROTEIN KINASE SLN1"/>
    <property type="match status" value="1"/>
</dbReference>
<dbReference type="SMART" id="SM00387">
    <property type="entry name" value="HATPase_c"/>
    <property type="match status" value="1"/>
</dbReference>
<feature type="modified residue" description="4-aspartylphosphate" evidence="7">
    <location>
        <position position="718"/>
    </location>
</feature>
<proteinExistence type="predicted"/>
<feature type="domain" description="Response regulatory" evidence="11">
    <location>
        <begin position="669"/>
        <end position="782"/>
    </location>
</feature>
<gene>
    <name evidence="13" type="ORF">E9232_000516</name>
</gene>
<sequence length="920" mass="99579">MSQFSIRARLVFLAILLLAILTVSTLYLTRQVSTGAAALAEEARLVTVLKTANKTAKDFGDLKYWLTDLAVSLLVRSEQNANAARDLLTADLAALAPYDPEGVRAIQAEIGALMDQALKAVDAYTNEQRVVGNALMAQTRSHIQAIDATLAQTVERLEGEAVAKRDAAARDAEAAVRLSLITGILAFLLAAALTAVILRSIIRPLRRLEGAMAAITGGRLDEPLPPAGRDEIGAMTRTLGLLRQSLIEREQLERERRDAEAEAQRAQRRLGEAIETISEGFALYDAEDRLVICNSRYREMYTGLDVEIRPGVTYEAVIRAAAQAGVIPDAADRLDAWLAARLDRHHHPGGAYEQKRSGGRWLKISERATADGGCVGVFTDITELKAREAQLGELVDRLADARDQATQATVAKSSFLANMSHELRTPLNAVIGLAEMLAEDAADQALEEFREPLDRILRAGRHLLALINDVLDLSKIEAGRLDLHDEEVDLAGLVADAVGAAQPLAARNDNRLLVERPADLGAIWADATRLRQIILNLLSNACKFTKAGTVTLAVAREPAAEGDWIRFRVSDTGIGMTAEQLGRLFQEFMQADSSTTRKYGGTGLGLAISQRLAALMGGAITVESEPGVGTSFTVRLPAGGPGSAEASAVFAPTGVADAIRALPHRGADRVLVVDDDATVRDLMRRFLSREGFDVITAESGAEGLVAARTLRPSVITLDVLMPGMDGWSMLEAMKSDPELAAIPVIMVTILDEKQKGFALGASGYLNKPIDRGRLAAILARFRSTASTRRALVVEDDVATREMMRRLLVGEGWEVAEAGNGREALQRLGRERPDLILLDLMMPEMDGFEFLAECRKVPEYSGIPVIIVTAADLTDHDRRRLNGGVEHVLQKAAFEQEDLLAQIRQLVGRYATATAAPERLP</sequence>
<dbReference type="InterPro" id="IPR036890">
    <property type="entry name" value="HATPase_C_sf"/>
</dbReference>
<dbReference type="InterPro" id="IPR036097">
    <property type="entry name" value="HisK_dim/P_sf"/>
</dbReference>
<feature type="domain" description="Response regulatory" evidence="11">
    <location>
        <begin position="789"/>
        <end position="905"/>
    </location>
</feature>
<keyword evidence="4 7" id="KW-0597">Phosphoprotein</keyword>
<dbReference type="InterPro" id="IPR004358">
    <property type="entry name" value="Sig_transdc_His_kin-like_C"/>
</dbReference>
<dbReference type="InterPro" id="IPR005467">
    <property type="entry name" value="His_kinase_dom"/>
</dbReference>
<dbReference type="SUPFAM" id="SSF55785">
    <property type="entry name" value="PYP-like sensor domain (PAS domain)"/>
    <property type="match status" value="1"/>
</dbReference>
<dbReference type="CDD" id="cd16922">
    <property type="entry name" value="HATPase_EvgS-ArcB-TorS-like"/>
    <property type="match status" value="1"/>
</dbReference>